<dbReference type="SUPFAM" id="SSF56300">
    <property type="entry name" value="Metallo-dependent phosphatases"/>
    <property type="match status" value="1"/>
</dbReference>
<evidence type="ECO:0000259" key="2">
    <source>
        <dbReference type="Pfam" id="PF12850"/>
    </source>
</evidence>
<dbReference type="Gene3D" id="3.60.21.10">
    <property type="match status" value="1"/>
</dbReference>
<keyword evidence="4" id="KW-1185">Reference proteome</keyword>
<dbReference type="STRING" id="439481.Aboo_1073"/>
<sequence>MLAIISDIHGNLPALKVVLERIEDADIILCAGDLVGYNPWPNEVIWEIRKRKIPCIRGNHDRAVIYDSYFRFNPYAATAASWTRNKLTKENMEYLYSLKDHLILDIEGKRIALHHGAPFDEDRYIYPDEATGELLEYDNADLLILGHTHVPFVNVFERGVIINPGSVGQPRDGDPRASYALVDLKNKKYEIKRVEYPIDEVYNKIIEEGLPTFLGERLYIGY</sequence>
<reference evidence="3" key="1">
    <citation type="submission" date="2010-02" db="EMBL/GenBank/DDBJ databases">
        <title>Complete sequence of Aciduliprofundum boonei T469.</title>
        <authorList>
            <consortium name="US DOE Joint Genome Institute"/>
            <person name="Lucas S."/>
            <person name="Copeland A."/>
            <person name="Lapidus A."/>
            <person name="Cheng J.-F."/>
            <person name="Bruce D."/>
            <person name="Goodwin L."/>
            <person name="Pitluck S."/>
            <person name="Saunders E."/>
            <person name="Detter J.C."/>
            <person name="Han C."/>
            <person name="Tapia R."/>
            <person name="Land M."/>
            <person name="Hauser L."/>
            <person name="Kyrpides N."/>
            <person name="Mikhailova N."/>
            <person name="Flores G."/>
            <person name="Reysenbach A.-L."/>
            <person name="Woyke T."/>
        </authorList>
    </citation>
    <scope>NUCLEOTIDE SEQUENCE</scope>
    <source>
        <strain evidence="3">T469</strain>
    </source>
</reference>
<dbReference type="PIRSF" id="PIRSF000883">
    <property type="entry name" value="Pesterase_MJ0912"/>
    <property type="match status" value="1"/>
</dbReference>
<protein>
    <recommendedName>
        <fullName evidence="1">Phosphoesterase</fullName>
        <ecNumber evidence="1">3.1.4.-</ecNumber>
    </recommendedName>
</protein>
<dbReference type="AlphaFoldDB" id="B5IH44"/>
<dbReference type="KEGG" id="abi:Aboo_1073"/>
<dbReference type="EC" id="3.1.4.-" evidence="1"/>
<feature type="domain" description="Calcineurin-like phosphoesterase" evidence="2">
    <location>
        <begin position="2"/>
        <end position="187"/>
    </location>
</feature>
<dbReference type="OrthoDB" id="9937at2157"/>
<proteinExistence type="inferred from homology"/>
<evidence type="ECO:0000313" key="3">
    <source>
        <dbReference type="EMBL" id="ADD08882.1"/>
    </source>
</evidence>
<dbReference type="Pfam" id="PF12850">
    <property type="entry name" value="Metallophos_2"/>
    <property type="match status" value="1"/>
</dbReference>
<dbReference type="InterPro" id="IPR050126">
    <property type="entry name" value="Ap4A_hydrolase"/>
</dbReference>
<comment type="cofactor">
    <cofactor evidence="1">
        <name>a divalent metal cation</name>
        <dbReference type="ChEBI" id="CHEBI:60240"/>
    </cofactor>
</comment>
<evidence type="ECO:0000256" key="1">
    <source>
        <dbReference type="RuleBase" id="RU362039"/>
    </source>
</evidence>
<dbReference type="PANTHER" id="PTHR42850">
    <property type="entry name" value="METALLOPHOSPHOESTERASE"/>
    <property type="match status" value="1"/>
</dbReference>
<comment type="similarity">
    <text evidence="1">Belongs to the metallophosphoesterase superfamily. YfcE family.</text>
</comment>
<dbReference type="GO" id="GO:0005737">
    <property type="term" value="C:cytoplasm"/>
    <property type="evidence" value="ECO:0007669"/>
    <property type="project" value="TreeGrafter"/>
</dbReference>
<accession>B5IH44</accession>
<name>B5IH44_ACIB4</name>
<dbReference type="eggNOG" id="arCOG01143">
    <property type="taxonomic scope" value="Archaea"/>
</dbReference>
<dbReference type="InterPro" id="IPR029052">
    <property type="entry name" value="Metallo-depent_PP-like"/>
</dbReference>
<dbReference type="InterPro" id="IPR011152">
    <property type="entry name" value="Pesterase_MJ0912"/>
</dbReference>
<evidence type="ECO:0000313" key="4">
    <source>
        <dbReference type="Proteomes" id="UP000001400"/>
    </source>
</evidence>
<dbReference type="Proteomes" id="UP000001400">
    <property type="component" value="Chromosome"/>
</dbReference>
<gene>
    <name evidence="3" type="ordered locus">Aboo_1073</name>
</gene>
<dbReference type="RefSeq" id="WP_008086517.1">
    <property type="nucleotide sequence ID" value="NC_013926.1"/>
</dbReference>
<dbReference type="GO" id="GO:0046872">
    <property type="term" value="F:metal ion binding"/>
    <property type="evidence" value="ECO:0007669"/>
    <property type="project" value="UniProtKB-KW"/>
</dbReference>
<dbReference type="GeneID" id="8828031"/>
<dbReference type="HOGENOM" id="CLU_074761_1_1_2"/>
<dbReference type="NCBIfam" id="TIGR00040">
    <property type="entry name" value="yfcE"/>
    <property type="match status" value="1"/>
</dbReference>
<dbReference type="InterPro" id="IPR024654">
    <property type="entry name" value="Calcineurin-like_PHP_lpxH"/>
</dbReference>
<dbReference type="EMBL" id="CP001941">
    <property type="protein sequence ID" value="ADD08882.1"/>
    <property type="molecule type" value="Genomic_DNA"/>
</dbReference>
<organism evidence="3 4">
    <name type="scientific">Aciduliprofundum boonei (strain DSM 19572 / T469)</name>
    <dbReference type="NCBI Taxonomy" id="439481"/>
    <lineage>
        <taxon>Archaea</taxon>
        <taxon>Methanobacteriati</taxon>
        <taxon>Thermoplasmatota</taxon>
        <taxon>DHVE2 group</taxon>
        <taxon>Candidatus Aciduliprofundum</taxon>
    </lineage>
</organism>
<dbReference type="GO" id="GO:0016791">
    <property type="term" value="F:phosphatase activity"/>
    <property type="evidence" value="ECO:0007669"/>
    <property type="project" value="TreeGrafter"/>
</dbReference>
<dbReference type="InterPro" id="IPR000979">
    <property type="entry name" value="Phosphodiesterase_MJ0936/Vps29"/>
</dbReference>
<keyword evidence="1" id="KW-0479">Metal-binding</keyword>
<dbReference type="PANTHER" id="PTHR42850:SF2">
    <property type="entry name" value="BLL5683 PROTEIN"/>
    <property type="match status" value="1"/>
</dbReference>